<comment type="caution">
    <text evidence="2">The sequence shown here is derived from an EMBL/GenBank/DDBJ whole genome shotgun (WGS) entry which is preliminary data.</text>
</comment>
<keyword evidence="1" id="KW-0175">Coiled coil</keyword>
<protein>
    <recommendedName>
        <fullName evidence="4">Transforming acidic coiled-coil-containing protein C-terminal domain-containing protein</fullName>
    </recommendedName>
</protein>
<evidence type="ECO:0000256" key="1">
    <source>
        <dbReference type="SAM" id="Coils"/>
    </source>
</evidence>
<reference evidence="2" key="1">
    <citation type="submission" date="2021-06" db="EMBL/GenBank/DDBJ databases">
        <title>Parelaphostrongylus tenuis whole genome reference sequence.</title>
        <authorList>
            <person name="Garwood T.J."/>
            <person name="Larsen P.A."/>
            <person name="Fountain-Jones N.M."/>
            <person name="Garbe J.R."/>
            <person name="Macchietto M.G."/>
            <person name="Kania S.A."/>
            <person name="Gerhold R.W."/>
            <person name="Richards J.E."/>
            <person name="Wolf T.M."/>
        </authorList>
    </citation>
    <scope>NUCLEOTIDE SEQUENCE</scope>
    <source>
        <strain evidence="2">MNPRO001-30</strain>
        <tissue evidence="2">Meninges</tissue>
    </source>
</reference>
<proteinExistence type="predicted"/>
<evidence type="ECO:0000313" key="3">
    <source>
        <dbReference type="Proteomes" id="UP001196413"/>
    </source>
</evidence>
<organism evidence="2 3">
    <name type="scientific">Parelaphostrongylus tenuis</name>
    <name type="common">Meningeal worm</name>
    <dbReference type="NCBI Taxonomy" id="148309"/>
    <lineage>
        <taxon>Eukaryota</taxon>
        <taxon>Metazoa</taxon>
        <taxon>Ecdysozoa</taxon>
        <taxon>Nematoda</taxon>
        <taxon>Chromadorea</taxon>
        <taxon>Rhabditida</taxon>
        <taxon>Rhabditina</taxon>
        <taxon>Rhabditomorpha</taxon>
        <taxon>Strongyloidea</taxon>
        <taxon>Metastrongylidae</taxon>
        <taxon>Parelaphostrongylus</taxon>
    </lineage>
</organism>
<gene>
    <name evidence="2" type="ORF">KIN20_027416</name>
</gene>
<feature type="coiled-coil region" evidence="1">
    <location>
        <begin position="50"/>
        <end position="77"/>
    </location>
</feature>
<feature type="coiled-coil region" evidence="1">
    <location>
        <begin position="135"/>
        <end position="176"/>
    </location>
</feature>
<evidence type="ECO:0008006" key="4">
    <source>
        <dbReference type="Google" id="ProtNLM"/>
    </source>
</evidence>
<accession>A0AAD5WDV2</accession>
<keyword evidence="3" id="KW-1185">Reference proteome</keyword>
<name>A0AAD5WDV2_PARTN</name>
<dbReference type="Proteomes" id="UP001196413">
    <property type="component" value="Unassembled WGS sequence"/>
</dbReference>
<dbReference type="AlphaFoldDB" id="A0AAD5WDV2"/>
<dbReference type="EMBL" id="JAHQIW010005639">
    <property type="protein sequence ID" value="KAJ1366679.1"/>
    <property type="molecule type" value="Genomic_DNA"/>
</dbReference>
<feature type="coiled-coil region" evidence="1">
    <location>
        <begin position="220"/>
        <end position="254"/>
    </location>
</feature>
<evidence type="ECO:0000313" key="2">
    <source>
        <dbReference type="EMBL" id="KAJ1366679.1"/>
    </source>
</evidence>
<sequence>MEQRQEKVLLSGNLQEPLIRNPNNLDELRNLFAGARQSGTSLVDLEAKVMDFLQTQKVEHEERLDEVMKQIIQLEKHDCSKDDANLMVYRALISEYQTMLEELTSGSYIHVNRLHEYGYTRKSGCSDDCKAATERNVLKGEVDSVQEEYNKLLESYAKLRKVVHEQKAEYAALQKKFFEKVEDNKKIQQKICRLREDEQSKLIQASEDMAQCRHEKGESLKRLKLKLRLLEADLESSRQQLEIKKDEIVELRDICSRLVERLSPIPKIRN</sequence>